<dbReference type="Proteomes" id="UP000561077">
    <property type="component" value="Unassembled WGS sequence"/>
</dbReference>
<dbReference type="EMBL" id="JABEQN010000008">
    <property type="protein sequence ID" value="MBB2193754.1"/>
    <property type="molecule type" value="Genomic_DNA"/>
</dbReference>
<comment type="caution">
    <text evidence="2">The sequence shown here is derived from an EMBL/GenBank/DDBJ whole genome shotgun (WGS) entry which is preliminary data.</text>
</comment>
<feature type="compositionally biased region" description="Low complexity" evidence="1">
    <location>
        <begin position="151"/>
        <end position="161"/>
    </location>
</feature>
<reference evidence="4 5" key="1">
    <citation type="submission" date="2020-04" db="EMBL/GenBank/DDBJ databases">
        <title>Description of novel Gluconacetobacter.</title>
        <authorList>
            <person name="Sombolestani A."/>
        </authorList>
    </citation>
    <scope>NUCLEOTIDE SEQUENCE [LARGE SCALE GENOMIC DNA]</scope>
    <source>
        <strain evidence="3 4">LMG 1728</strain>
        <strain evidence="2 5">LMG 1731</strain>
    </source>
</reference>
<dbReference type="InterPro" id="IPR005498">
    <property type="entry name" value="T4SS_VirB10/TraB/TrbI"/>
</dbReference>
<dbReference type="AlphaFoldDB" id="A0A7W4IKN0"/>
<proteinExistence type="predicted"/>
<feature type="compositionally biased region" description="Basic and acidic residues" evidence="1">
    <location>
        <begin position="72"/>
        <end position="84"/>
    </location>
</feature>
<accession>A0A7W4IKN0</accession>
<dbReference type="EMBL" id="JABEQO010000008">
    <property type="protein sequence ID" value="MBB2164479.1"/>
    <property type="molecule type" value="Genomic_DNA"/>
</dbReference>
<organism evidence="2 5">
    <name type="scientific">Gluconacetobacter dulcium</name>
    <dbReference type="NCBI Taxonomy" id="2729096"/>
    <lineage>
        <taxon>Bacteria</taxon>
        <taxon>Pseudomonadati</taxon>
        <taxon>Pseudomonadota</taxon>
        <taxon>Alphaproteobacteria</taxon>
        <taxon>Acetobacterales</taxon>
        <taxon>Acetobacteraceae</taxon>
        <taxon>Gluconacetobacter</taxon>
    </lineage>
</organism>
<evidence type="ECO:0000313" key="2">
    <source>
        <dbReference type="EMBL" id="MBB2164479.1"/>
    </source>
</evidence>
<gene>
    <name evidence="3" type="ORF">HLH25_08870</name>
    <name evidence="2" type="ORF">HLH26_07985</name>
</gene>
<feature type="compositionally biased region" description="Basic and acidic residues" evidence="1">
    <location>
        <begin position="1"/>
        <end position="11"/>
    </location>
</feature>
<keyword evidence="4" id="KW-1185">Reference proteome</keyword>
<evidence type="ECO:0000313" key="5">
    <source>
        <dbReference type="Proteomes" id="UP000561077"/>
    </source>
</evidence>
<feature type="compositionally biased region" description="Polar residues" evidence="1">
    <location>
        <begin position="128"/>
        <end position="150"/>
    </location>
</feature>
<dbReference type="Proteomes" id="UP000540490">
    <property type="component" value="Unassembled WGS sequence"/>
</dbReference>
<name>A0A7W4IKN0_9PROT</name>
<evidence type="ECO:0000256" key="1">
    <source>
        <dbReference type="SAM" id="MobiDB-lite"/>
    </source>
</evidence>
<dbReference type="CDD" id="cd16431">
    <property type="entry name" value="IcmE"/>
    <property type="match status" value="1"/>
</dbReference>
<feature type="region of interest" description="Disordered" evidence="1">
    <location>
        <begin position="1"/>
        <end position="94"/>
    </location>
</feature>
<protein>
    <recommendedName>
        <fullName evidence="6">DotG</fullName>
    </recommendedName>
</protein>
<dbReference type="InterPro" id="IPR049855">
    <property type="entry name" value="DotG/IcmE-like_C"/>
</dbReference>
<dbReference type="Pfam" id="PF03743">
    <property type="entry name" value="TrbI"/>
    <property type="match status" value="1"/>
</dbReference>
<evidence type="ECO:0000313" key="4">
    <source>
        <dbReference type="Proteomes" id="UP000540490"/>
    </source>
</evidence>
<evidence type="ECO:0000313" key="3">
    <source>
        <dbReference type="EMBL" id="MBB2193754.1"/>
    </source>
</evidence>
<sequence>MADARAAEASHKSFASALATNDHLKGDNSPVIGSAPGEHEHSTTPPRRAPPPAEHHQDPPQSPDGSNPFTRDPAEDASHGDHSARGSRGANNGSLSDLAEAELFAAWSSHAPSLDVKLPSQGVGAAKQGSNGQAFTRTPEQSGPETATTVSGSSGPPAASPRKGKGRPLVAAGRGVYGHAVLTANSDIGGQALVEIDSGALIHARVSGAFQRKDNFLVIKFDKLMIGDADPIGISAYAVSPDTAETGVASDVDEHIATRIILPTAAAFVEGLGNAMQNTNTSSYTSGVGLASFTHLTLPQQMGVAAGKAGQQLGQILQQATPQQATVWLRSGDPVGVVFEEPVFAPGE</sequence>
<evidence type="ECO:0008006" key="6">
    <source>
        <dbReference type="Google" id="ProtNLM"/>
    </source>
</evidence>
<feature type="region of interest" description="Disordered" evidence="1">
    <location>
        <begin position="120"/>
        <end position="167"/>
    </location>
</feature>